<evidence type="ECO:0000256" key="4">
    <source>
        <dbReference type="ARBA" id="ARBA00022737"/>
    </source>
</evidence>
<dbReference type="InterPro" id="IPR038765">
    <property type="entry name" value="Papain-like_cys_pep_sf"/>
</dbReference>
<dbReference type="Proteomes" id="UP000004470">
    <property type="component" value="Unassembled WGS sequence"/>
</dbReference>
<feature type="domain" description="LysM" evidence="9">
    <location>
        <begin position="99"/>
        <end position="142"/>
    </location>
</feature>
<sequence>MVSKSKSNASKLLLAGVAGAGLLVAGGSQAVAHADSVKVQKNDTVWALSQKYGVSIKSIESLNNINQNSHLIFVGQEINIPEKNNAEPKTSVSDKVKADSVTVKSGDSLSVIAQRYGVSVNALMQANHLTSSLILVGQQLNIPSGNTVSTHSTYVAPAAPASSAAKPQVQTPTSQATQSAASNSAAVSSAVQSSSAASQTPSSAVTSSAASSVAPSSVAPSSVATASSTQANSAASHSYSKPASAASSASVATNANQAASSAAPQISKQQQAASSVAPSSAPAATNHVASSVAPSSAPAATNHVASSAAPSSAPATTNHVASSAAPSSAAPAASTNHVASSAAPSSAATSNVQNTGSVTGLATSLANNTIPYVWGGKTPAGFDCSGFVSYVFQHAAGISLPSYTVAMESYVNKESVSAAQPGDLLFWGTPGATYHVGIYLGNNQYASAPTFGQNVKVQTISSYFYPSFAGRVK</sequence>
<evidence type="ECO:0000256" key="6">
    <source>
        <dbReference type="ARBA" id="ARBA00022807"/>
    </source>
</evidence>
<keyword evidence="2" id="KW-0645">Protease</keyword>
<evidence type="ECO:0000259" key="10">
    <source>
        <dbReference type="PROSITE" id="PS51935"/>
    </source>
</evidence>
<dbReference type="InterPro" id="IPR000064">
    <property type="entry name" value="NLP_P60_dom"/>
</dbReference>
<dbReference type="SUPFAM" id="SSF54001">
    <property type="entry name" value="Cysteine proteinases"/>
    <property type="match status" value="1"/>
</dbReference>
<dbReference type="CDD" id="cd00118">
    <property type="entry name" value="LysM"/>
    <property type="match status" value="2"/>
</dbReference>
<feature type="region of interest" description="Disordered" evidence="7">
    <location>
        <begin position="303"/>
        <end position="330"/>
    </location>
</feature>
<evidence type="ECO:0000256" key="1">
    <source>
        <dbReference type="ARBA" id="ARBA00007074"/>
    </source>
</evidence>
<organism evidence="11 12">
    <name type="scientific">Pediococcus acidilactici DSM 20284</name>
    <dbReference type="NCBI Taxonomy" id="862514"/>
    <lineage>
        <taxon>Bacteria</taxon>
        <taxon>Bacillati</taxon>
        <taxon>Bacillota</taxon>
        <taxon>Bacilli</taxon>
        <taxon>Lactobacillales</taxon>
        <taxon>Lactobacillaceae</taxon>
        <taxon>Pediococcus</taxon>
        <taxon>Pediococcus acidilactici group</taxon>
    </lineage>
</organism>
<evidence type="ECO:0000256" key="5">
    <source>
        <dbReference type="ARBA" id="ARBA00022801"/>
    </source>
</evidence>
<dbReference type="InterPro" id="IPR036779">
    <property type="entry name" value="LysM_dom_sf"/>
</dbReference>
<keyword evidence="3 8" id="KW-0732">Signal</keyword>
<keyword evidence="6" id="KW-0788">Thiol protease</keyword>
<evidence type="ECO:0000256" key="3">
    <source>
        <dbReference type="ARBA" id="ARBA00022729"/>
    </source>
</evidence>
<dbReference type="AlphaFoldDB" id="E0NEA3"/>
<dbReference type="eggNOG" id="COG0791">
    <property type="taxonomic scope" value="Bacteria"/>
</dbReference>
<dbReference type="Gene3D" id="3.10.350.10">
    <property type="entry name" value="LysM domain"/>
    <property type="match status" value="2"/>
</dbReference>
<dbReference type="eggNOG" id="COG1388">
    <property type="taxonomic scope" value="Bacteria"/>
</dbReference>
<dbReference type="Gene3D" id="3.90.1720.10">
    <property type="entry name" value="endopeptidase domain like (from Nostoc punctiforme)"/>
    <property type="match status" value="1"/>
</dbReference>
<feature type="region of interest" description="Disordered" evidence="7">
    <location>
        <begin position="159"/>
        <end position="180"/>
    </location>
</feature>
<dbReference type="RefSeq" id="WP_002831970.1">
    <property type="nucleotide sequence ID" value="NZ_GL397067.1"/>
</dbReference>
<dbReference type="SUPFAM" id="SSF54106">
    <property type="entry name" value="LysM domain"/>
    <property type="match status" value="2"/>
</dbReference>
<comment type="caution">
    <text evidence="11">The sequence shown here is derived from an EMBL/GenBank/DDBJ whole genome shotgun (WGS) entry which is preliminary data.</text>
</comment>
<evidence type="ECO:0000256" key="8">
    <source>
        <dbReference type="SAM" id="SignalP"/>
    </source>
</evidence>
<feature type="region of interest" description="Disordered" evidence="7">
    <location>
        <begin position="261"/>
        <end position="281"/>
    </location>
</feature>
<dbReference type="EMBL" id="AEEG01000002">
    <property type="protein sequence ID" value="EFL96562.1"/>
    <property type="molecule type" value="Genomic_DNA"/>
</dbReference>
<dbReference type="Pfam" id="PF00877">
    <property type="entry name" value="NLPC_P60"/>
    <property type="match status" value="1"/>
</dbReference>
<proteinExistence type="inferred from homology"/>
<dbReference type="GO" id="GO:0008234">
    <property type="term" value="F:cysteine-type peptidase activity"/>
    <property type="evidence" value="ECO:0007669"/>
    <property type="project" value="UniProtKB-KW"/>
</dbReference>
<keyword evidence="4" id="KW-0677">Repeat</keyword>
<evidence type="ECO:0000256" key="7">
    <source>
        <dbReference type="SAM" id="MobiDB-lite"/>
    </source>
</evidence>
<feature type="signal peptide" evidence="8">
    <location>
        <begin position="1"/>
        <end position="30"/>
    </location>
</feature>
<keyword evidence="5" id="KW-0378">Hydrolase</keyword>
<dbReference type="PANTHER" id="PTHR47360:SF1">
    <property type="entry name" value="ENDOPEPTIDASE NLPC-RELATED"/>
    <property type="match status" value="1"/>
</dbReference>
<keyword evidence="12" id="KW-1185">Reference proteome</keyword>
<evidence type="ECO:0000256" key="2">
    <source>
        <dbReference type="ARBA" id="ARBA00022670"/>
    </source>
</evidence>
<gene>
    <name evidence="11" type="ORF">HMPREF0623_0613</name>
</gene>
<feature type="domain" description="LysM" evidence="9">
    <location>
        <begin position="35"/>
        <end position="80"/>
    </location>
</feature>
<evidence type="ECO:0000313" key="11">
    <source>
        <dbReference type="EMBL" id="EFL96562.1"/>
    </source>
</evidence>
<feature type="domain" description="NlpC/P60" evidence="10">
    <location>
        <begin position="352"/>
        <end position="473"/>
    </location>
</feature>
<dbReference type="SMART" id="SM00257">
    <property type="entry name" value="LysM"/>
    <property type="match status" value="2"/>
</dbReference>
<dbReference type="PROSITE" id="PS51782">
    <property type="entry name" value="LYSM"/>
    <property type="match status" value="2"/>
</dbReference>
<evidence type="ECO:0000313" key="12">
    <source>
        <dbReference type="Proteomes" id="UP000004470"/>
    </source>
</evidence>
<reference evidence="11" key="1">
    <citation type="submission" date="2010-07" db="EMBL/GenBank/DDBJ databases">
        <authorList>
            <person name="Muzny D."/>
            <person name="Qin X."/>
            <person name="Deng J."/>
            <person name="Jiang H."/>
            <person name="Liu Y."/>
            <person name="Qu J."/>
            <person name="Song X.-Z."/>
            <person name="Zhang L."/>
            <person name="Thornton R."/>
            <person name="Coyle M."/>
            <person name="Francisco L."/>
            <person name="Jackson L."/>
            <person name="Javaid M."/>
            <person name="Korchina V."/>
            <person name="Kovar C."/>
            <person name="Mata R."/>
            <person name="Mathew T."/>
            <person name="Ngo R."/>
            <person name="Nguyen L."/>
            <person name="Nguyen N."/>
            <person name="Okwuonu G."/>
            <person name="Ongeri F."/>
            <person name="Pham C."/>
            <person name="Simmons D."/>
            <person name="Wilczek-Boney K."/>
            <person name="Hale W."/>
            <person name="Jakkamsetti A."/>
            <person name="Pham P."/>
            <person name="Ruth R."/>
            <person name="San Lucas F."/>
            <person name="Warren J."/>
            <person name="Zhang J."/>
            <person name="Zhao Z."/>
            <person name="Zhou C."/>
            <person name="Zhu D."/>
            <person name="Lee S."/>
            <person name="Bess C."/>
            <person name="Blankenburg K."/>
            <person name="Forbes L."/>
            <person name="Fu Q."/>
            <person name="Gubbala S."/>
            <person name="Hirani K."/>
            <person name="Jayaseelan J.C."/>
            <person name="Lara F."/>
            <person name="Munidasa M."/>
            <person name="Palculict T."/>
            <person name="Patil S."/>
            <person name="Pu L.-L."/>
            <person name="Saada N."/>
            <person name="Tang L."/>
            <person name="Weissenberger G."/>
            <person name="Zhu Y."/>
            <person name="Hemphill L."/>
            <person name="Shang Y."/>
            <person name="Youmans B."/>
            <person name="Ayvaz T."/>
            <person name="Ross M."/>
            <person name="Santibanez J."/>
            <person name="Aqrawi P."/>
            <person name="Gross S."/>
            <person name="Joshi V."/>
            <person name="Fowler G."/>
            <person name="Nazareth L."/>
            <person name="Reid J."/>
            <person name="Worley K."/>
            <person name="Petrosino J."/>
            <person name="Highlander S."/>
            <person name="Gibbs R."/>
        </authorList>
    </citation>
    <scope>NUCLEOTIDE SEQUENCE [LARGE SCALE GENOMIC DNA]</scope>
    <source>
        <strain evidence="11">DSM 20284</strain>
    </source>
</reference>
<comment type="similarity">
    <text evidence="1">Belongs to the peptidase C40 family.</text>
</comment>
<dbReference type="Pfam" id="PF01476">
    <property type="entry name" value="LysM"/>
    <property type="match status" value="2"/>
</dbReference>
<dbReference type="GO" id="GO:0006508">
    <property type="term" value="P:proteolysis"/>
    <property type="evidence" value="ECO:0007669"/>
    <property type="project" value="UniProtKB-KW"/>
</dbReference>
<accession>E0NEA3</accession>
<evidence type="ECO:0000259" key="9">
    <source>
        <dbReference type="PROSITE" id="PS51782"/>
    </source>
</evidence>
<dbReference type="CAZy" id="CBM50">
    <property type="family name" value="Carbohydrate-Binding Module Family 50"/>
</dbReference>
<name>E0NEA3_PEDAC</name>
<protein>
    <submittedName>
        <fullName evidence="11">LysM domain protein</fullName>
    </submittedName>
</protein>
<dbReference type="HOGENOM" id="CLU_016043_1_0_9"/>
<dbReference type="InterPro" id="IPR018392">
    <property type="entry name" value="LysM"/>
</dbReference>
<dbReference type="SMR" id="E0NEA3"/>
<dbReference type="PROSITE" id="PS51935">
    <property type="entry name" value="NLPC_P60"/>
    <property type="match status" value="1"/>
</dbReference>
<dbReference type="PANTHER" id="PTHR47360">
    <property type="entry name" value="MUREIN DD-ENDOPEPTIDASE MEPS/MUREIN LD-CARBOXYPEPTIDASE"/>
    <property type="match status" value="1"/>
</dbReference>
<dbReference type="InterPro" id="IPR052062">
    <property type="entry name" value="Murein_DD/LD_carboxypeptidase"/>
</dbReference>
<feature type="chain" id="PRO_5039592129" evidence="8">
    <location>
        <begin position="31"/>
        <end position="473"/>
    </location>
</feature>